<protein>
    <submittedName>
        <fullName evidence="6">Helix-turn-helix domain-containing protein</fullName>
    </submittedName>
</protein>
<dbReference type="EMBL" id="CP034437">
    <property type="protein sequence ID" value="AZN39954.1"/>
    <property type="molecule type" value="Genomic_DNA"/>
</dbReference>
<dbReference type="AlphaFoldDB" id="A0A3Q8X439"/>
<organism evidence="6 7">
    <name type="scientific">Paenibacillus albus</name>
    <dbReference type="NCBI Taxonomy" id="2495582"/>
    <lineage>
        <taxon>Bacteria</taxon>
        <taxon>Bacillati</taxon>
        <taxon>Bacillota</taxon>
        <taxon>Bacilli</taxon>
        <taxon>Bacillales</taxon>
        <taxon>Paenibacillaceae</taxon>
        <taxon>Paenibacillus</taxon>
    </lineage>
</organism>
<dbReference type="Gene3D" id="1.10.10.60">
    <property type="entry name" value="Homeodomain-like"/>
    <property type="match status" value="2"/>
</dbReference>
<reference evidence="7" key="1">
    <citation type="submission" date="2018-12" db="EMBL/GenBank/DDBJ databases">
        <title>Genome sequence of Peanibacillus sp.</title>
        <authorList>
            <person name="Subramani G."/>
            <person name="Srinivasan S."/>
            <person name="Kim M.K."/>
        </authorList>
    </citation>
    <scope>NUCLEOTIDE SEQUENCE [LARGE SCALE GENOMIC DNA]</scope>
    <source>
        <strain evidence="7">18JY67-1</strain>
    </source>
</reference>
<evidence type="ECO:0000259" key="5">
    <source>
        <dbReference type="PROSITE" id="PS50983"/>
    </source>
</evidence>
<evidence type="ECO:0000256" key="2">
    <source>
        <dbReference type="ARBA" id="ARBA00023125"/>
    </source>
</evidence>
<dbReference type="Pfam" id="PF12833">
    <property type="entry name" value="HTH_18"/>
    <property type="match status" value="1"/>
</dbReference>
<dbReference type="Gene3D" id="3.40.50.1980">
    <property type="entry name" value="Nitrogenase molybdenum iron protein domain"/>
    <property type="match status" value="2"/>
</dbReference>
<keyword evidence="2" id="KW-0238">DNA-binding</keyword>
<dbReference type="SUPFAM" id="SSF46689">
    <property type="entry name" value="Homeodomain-like"/>
    <property type="match status" value="2"/>
</dbReference>
<dbReference type="InterPro" id="IPR002491">
    <property type="entry name" value="ABC_transptr_periplasmic_BD"/>
</dbReference>
<dbReference type="Proteomes" id="UP000272528">
    <property type="component" value="Chromosome"/>
</dbReference>
<keyword evidence="7" id="KW-1185">Reference proteome</keyword>
<evidence type="ECO:0000256" key="3">
    <source>
        <dbReference type="ARBA" id="ARBA00023163"/>
    </source>
</evidence>
<keyword evidence="1" id="KW-0805">Transcription regulation</keyword>
<dbReference type="PROSITE" id="PS50983">
    <property type="entry name" value="FE_B12_PBP"/>
    <property type="match status" value="1"/>
</dbReference>
<dbReference type="InterPro" id="IPR018060">
    <property type="entry name" value="HTH_AraC"/>
</dbReference>
<dbReference type="SUPFAM" id="SSF53807">
    <property type="entry name" value="Helical backbone' metal receptor"/>
    <property type="match status" value="1"/>
</dbReference>
<gene>
    <name evidence="6" type="ORF">EJC50_10045</name>
</gene>
<dbReference type="PANTHER" id="PTHR43280:SF2">
    <property type="entry name" value="HTH-TYPE TRANSCRIPTIONAL REGULATOR EXSA"/>
    <property type="match status" value="1"/>
</dbReference>
<feature type="domain" description="Fe/B12 periplasmic-binding" evidence="5">
    <location>
        <begin position="257"/>
        <end position="534"/>
    </location>
</feature>
<evidence type="ECO:0000256" key="1">
    <source>
        <dbReference type="ARBA" id="ARBA00023015"/>
    </source>
</evidence>
<dbReference type="InterPro" id="IPR018062">
    <property type="entry name" value="HTH_AraC-typ_CS"/>
</dbReference>
<evidence type="ECO:0000313" key="7">
    <source>
        <dbReference type="Proteomes" id="UP000272528"/>
    </source>
</evidence>
<proteinExistence type="predicted"/>
<name>A0A3Q8X439_9BACL</name>
<feature type="domain" description="HTH araC/xylS-type" evidence="4">
    <location>
        <begin position="175"/>
        <end position="273"/>
    </location>
</feature>
<keyword evidence="3" id="KW-0804">Transcription</keyword>
<dbReference type="GO" id="GO:0043565">
    <property type="term" value="F:sequence-specific DNA binding"/>
    <property type="evidence" value="ECO:0007669"/>
    <property type="project" value="InterPro"/>
</dbReference>
<dbReference type="PROSITE" id="PS01124">
    <property type="entry name" value="HTH_ARAC_FAMILY_2"/>
    <property type="match status" value="1"/>
</dbReference>
<dbReference type="SMART" id="SM00342">
    <property type="entry name" value="HTH_ARAC"/>
    <property type="match status" value="1"/>
</dbReference>
<dbReference type="RefSeq" id="WP_126015042.1">
    <property type="nucleotide sequence ID" value="NZ_CP034437.1"/>
</dbReference>
<evidence type="ECO:0000313" key="6">
    <source>
        <dbReference type="EMBL" id="AZN39954.1"/>
    </source>
</evidence>
<evidence type="ECO:0000259" key="4">
    <source>
        <dbReference type="PROSITE" id="PS01124"/>
    </source>
</evidence>
<dbReference type="GO" id="GO:0003700">
    <property type="term" value="F:DNA-binding transcription factor activity"/>
    <property type="evidence" value="ECO:0007669"/>
    <property type="project" value="InterPro"/>
</dbReference>
<dbReference type="PANTHER" id="PTHR43280">
    <property type="entry name" value="ARAC-FAMILY TRANSCRIPTIONAL REGULATOR"/>
    <property type="match status" value="1"/>
</dbReference>
<dbReference type="Pfam" id="PF01497">
    <property type="entry name" value="Peripla_BP_2"/>
    <property type="match status" value="1"/>
</dbReference>
<dbReference type="OrthoDB" id="2660924at2"/>
<dbReference type="PROSITE" id="PS00041">
    <property type="entry name" value="HTH_ARAC_FAMILY_1"/>
    <property type="match status" value="1"/>
</dbReference>
<sequence length="534" mass="61984">MSLTKAARLPLQSLFFHFVDIELLSYDAGAVLTEEEASSFTLFVFKSGSGKIYTETFSSFFTPTSSYVLPPASAYQLESMDDSEIEYYRVSFYIFNVKNGQAERFEQQLFPDREELRLYPQSHWMDLIEQLYVGHTKQDNLEAHRQQMRFQRVIECMLEHNLQDDQPRSSAQTVEQTIQYMQANFQDPITVMQLANLANVPSWQYTAIFKELTGKKPLDYLTELRINLAKEWLTGTESTLREIAEQVGFTDEYYFSRRFRLITGFSPRQYAISMRQNILVKDWNGHEVRIPSNPCRVLYCGETTGDLNMLGIPLIENQMFCKDSPLSQELASELSPDLIIFDHSDEALYLQMSQIAPTLTYNSRGSLDDRLLMLGEWFGKRQEAERWLLHYNDRTALMWQQLRARIDPGETASVFVFHRGKRLFVMGNIGLSSILYHPDGFRPAGKVQQILNSGRSYKEITAKTLHQYAGNRVFMMLPESSESREAMEELMGSSLWRNLPAVRNGFSYLLDERDWNHEDATTRERLLSLLPQLL</sequence>
<accession>A0A3Q8X439</accession>
<dbReference type="KEGG" id="palb:EJC50_10045"/>
<dbReference type="InterPro" id="IPR009057">
    <property type="entry name" value="Homeodomain-like_sf"/>
</dbReference>